<gene>
    <name evidence="1" type="ORF">ACFP3T_00675</name>
</gene>
<sequence>MTETNTRNTQVKTLIKQLYNSTDDTRLQKPLLKAYQRLEAGTDVSDLAAHAASAVNYIRNINELSFSPQQETWWRELRDSGSATILHHDPKDNLLDLDEK</sequence>
<comment type="caution">
    <text evidence="1">The sequence shown here is derived from an EMBL/GenBank/DDBJ whole genome shotgun (WGS) entry which is preliminary data.</text>
</comment>
<dbReference type="Proteomes" id="UP001596253">
    <property type="component" value="Unassembled WGS sequence"/>
</dbReference>
<dbReference type="EMBL" id="JBHSSD010000004">
    <property type="protein sequence ID" value="MFC6163203.1"/>
    <property type="molecule type" value="Genomic_DNA"/>
</dbReference>
<protein>
    <recommendedName>
        <fullName evidence="3">Bacteriocin immunity protein</fullName>
    </recommendedName>
</protein>
<evidence type="ECO:0000313" key="1">
    <source>
        <dbReference type="EMBL" id="MFC6163203.1"/>
    </source>
</evidence>
<keyword evidence="2" id="KW-1185">Reference proteome</keyword>
<evidence type="ECO:0008006" key="3">
    <source>
        <dbReference type="Google" id="ProtNLM"/>
    </source>
</evidence>
<accession>A0ABW1R052</accession>
<proteinExistence type="predicted"/>
<reference evidence="2" key="1">
    <citation type="journal article" date="2019" name="Int. J. Syst. Evol. Microbiol.">
        <title>The Global Catalogue of Microorganisms (GCM) 10K type strain sequencing project: providing services to taxonomists for standard genome sequencing and annotation.</title>
        <authorList>
            <consortium name="The Broad Institute Genomics Platform"/>
            <consortium name="The Broad Institute Genome Sequencing Center for Infectious Disease"/>
            <person name="Wu L."/>
            <person name="Ma J."/>
        </authorList>
    </citation>
    <scope>NUCLEOTIDE SEQUENCE [LARGE SCALE GENOMIC DNA]</scope>
    <source>
        <strain evidence="2">CCM 8932</strain>
    </source>
</reference>
<evidence type="ECO:0000313" key="2">
    <source>
        <dbReference type="Proteomes" id="UP001596253"/>
    </source>
</evidence>
<organism evidence="1 2">
    <name type="scientific">Lactiplantibacillus dongliensis</name>
    <dbReference type="NCBI Taxonomy" id="2559919"/>
    <lineage>
        <taxon>Bacteria</taxon>
        <taxon>Bacillati</taxon>
        <taxon>Bacillota</taxon>
        <taxon>Bacilli</taxon>
        <taxon>Lactobacillales</taxon>
        <taxon>Lactobacillaceae</taxon>
        <taxon>Lactiplantibacillus</taxon>
    </lineage>
</organism>
<name>A0ABW1R052_9LACO</name>
<dbReference type="RefSeq" id="WP_137640785.1">
    <property type="nucleotide sequence ID" value="NZ_BJDK01000029.1"/>
</dbReference>